<name>A0A2A7SAS7_BURGA</name>
<dbReference type="EMBL" id="PDDY01000002">
    <property type="protein sequence ID" value="PEH40543.1"/>
    <property type="molecule type" value="Genomic_DNA"/>
</dbReference>
<sequence length="222" mass="24010">MKSKRQTHKDIAAAVGQRRLDVPVAFSRALQARVDYSMAICTTDEGSDARNELLKRARYGARDLGRDLVLVGAHDLQCPQLFVDVPMLQDAFESEVLLTEVDQARDAAELADALASVDAEMAQERAADERRTKAKAAIAAGDWAALDLPTPEVFVKLLAAGESAEADGHTFDYIKGEGLWCTNPYGVDAYFGEFIPSIDYARELLTAIASGTIFGDTPPGSD</sequence>
<evidence type="ECO:0000313" key="1">
    <source>
        <dbReference type="EMBL" id="PEH40543.1"/>
    </source>
</evidence>
<proteinExistence type="predicted"/>
<dbReference type="Proteomes" id="UP000220629">
    <property type="component" value="Unassembled WGS sequence"/>
</dbReference>
<evidence type="ECO:0000313" key="2">
    <source>
        <dbReference type="Proteomes" id="UP000220629"/>
    </source>
</evidence>
<comment type="caution">
    <text evidence="1">The sequence shown here is derived from an EMBL/GenBank/DDBJ whole genome shotgun (WGS) entry which is preliminary data.</text>
</comment>
<organism evidence="1 2">
    <name type="scientific">Burkholderia gladioli</name>
    <name type="common">Pseudomonas marginata</name>
    <name type="synonym">Phytomonas marginata</name>
    <dbReference type="NCBI Taxonomy" id="28095"/>
    <lineage>
        <taxon>Bacteria</taxon>
        <taxon>Pseudomonadati</taxon>
        <taxon>Pseudomonadota</taxon>
        <taxon>Betaproteobacteria</taxon>
        <taxon>Burkholderiales</taxon>
        <taxon>Burkholderiaceae</taxon>
        <taxon>Burkholderia</taxon>
    </lineage>
</organism>
<dbReference type="RefSeq" id="WP_098153246.1">
    <property type="nucleotide sequence ID" value="NZ_JAYNCN010000044.1"/>
</dbReference>
<protein>
    <submittedName>
        <fullName evidence="1">Uncharacterized protein</fullName>
    </submittedName>
</protein>
<reference evidence="2" key="1">
    <citation type="submission" date="2017-09" db="EMBL/GenBank/DDBJ databases">
        <title>FDA dAtabase for Regulatory Grade micrObial Sequences (FDA-ARGOS): Supporting development and validation of Infectious Disease Dx tests.</title>
        <authorList>
            <person name="Minogue T."/>
            <person name="Wolcott M."/>
            <person name="Wasieloski L."/>
            <person name="Aguilar W."/>
            <person name="Moore D."/>
            <person name="Tallon L."/>
            <person name="Sadzewicz L."/>
            <person name="Ott S."/>
            <person name="Zhao X."/>
            <person name="Nagaraj S."/>
            <person name="Vavikolanu K."/>
            <person name="Aluvathingal J."/>
            <person name="Nadendla S."/>
            <person name="Sichtig H."/>
        </authorList>
    </citation>
    <scope>NUCLEOTIDE SEQUENCE [LARGE SCALE GENOMIC DNA]</scope>
    <source>
        <strain evidence="2">FDAARGOS_390</strain>
    </source>
</reference>
<accession>A0A2A7SAS7</accession>
<gene>
    <name evidence="1" type="ORF">CRM94_16150</name>
</gene>
<dbReference type="AlphaFoldDB" id="A0A2A7SAS7"/>